<evidence type="ECO:0000256" key="4">
    <source>
        <dbReference type="ARBA" id="ARBA00022723"/>
    </source>
</evidence>
<protein>
    <recommendedName>
        <fullName evidence="11 12">Galactokinase</fullName>
        <ecNumber evidence="11 12">2.7.1.6</ecNumber>
    </recommendedName>
    <alternativeName>
        <fullName evidence="11">Galactose kinase</fullName>
    </alternativeName>
</protein>
<dbReference type="AlphaFoldDB" id="A0A1S8LI00"/>
<dbReference type="EMBL" id="CP096983">
    <property type="protein sequence ID" value="URZ10892.1"/>
    <property type="molecule type" value="Genomic_DNA"/>
</dbReference>
<dbReference type="RefSeq" id="WP_077836028.1">
    <property type="nucleotide sequence ID" value="NZ_CP096983.1"/>
</dbReference>
<feature type="active site" description="Proton acceptor" evidence="11">
    <location>
        <position position="172"/>
    </location>
</feature>
<keyword evidence="3 11" id="KW-0808">Transferase</keyword>
<keyword evidence="4 11" id="KW-0479">Metal-binding</keyword>
<dbReference type="Gene3D" id="3.30.230.10">
    <property type="match status" value="1"/>
</dbReference>
<dbReference type="InterPro" id="IPR006206">
    <property type="entry name" value="Mevalonate/galactokinase"/>
</dbReference>
<dbReference type="InterPro" id="IPR013750">
    <property type="entry name" value="GHMP_kinase_C_dom"/>
</dbReference>
<evidence type="ECO:0000256" key="10">
    <source>
        <dbReference type="ARBA" id="ARBA00023277"/>
    </source>
</evidence>
<dbReference type="PRINTS" id="PR00959">
    <property type="entry name" value="MEVGALKINASE"/>
</dbReference>
<dbReference type="KEGG" id="crw:CROST_016070"/>
<sequence>MELNKLEEIFQTIYGKKNEFSFFSPGRINLIGEHIDYNGGLVFPCALDFGTYALVNLREDNKLNFASTNFDLKVSCDLNNLVYTKKDDWANYPKGVIKIMLDKGYTVKGMDILISGNIPNGAGLSSSASLEVLTSVVVNNLFNDGKIDRVELVKISQMAENEFVGVNCGIMDQFAVGMGKTNKAILLDCNSLSYKYADMNLLDYSIVIMNTNKRRALNESKYNERRAECEEALKIIQTKKPVANLCKLTPEEFHEVEPLLTKDNIKNRAKHAVYENDRVISAFDCLNDGKLEEFGRLLMESHDSLKNLYEVTGKELDSLVEEALKAEGCIGARMTGAGFGGCAIALVKTDKIDSFTEEVKKAYTERIGYEPSFYSSGIGNGTHQIY</sequence>
<accession>A0A1S8LI00</accession>
<gene>
    <name evidence="16" type="primary">galK_1</name>
    <name evidence="11" type="synonym">galK</name>
    <name evidence="16" type="ORF">CROST_016070</name>
</gene>
<dbReference type="PIRSF" id="PIRSF000530">
    <property type="entry name" value="Galactokinase"/>
    <property type="match status" value="1"/>
</dbReference>
<evidence type="ECO:0000256" key="3">
    <source>
        <dbReference type="ARBA" id="ARBA00022679"/>
    </source>
</evidence>
<evidence type="ECO:0000256" key="7">
    <source>
        <dbReference type="ARBA" id="ARBA00022840"/>
    </source>
</evidence>
<comment type="pathway">
    <text evidence="11">Carbohydrate metabolism; galactose metabolism.</text>
</comment>
<evidence type="ECO:0000256" key="6">
    <source>
        <dbReference type="ARBA" id="ARBA00022777"/>
    </source>
</evidence>
<comment type="catalytic activity">
    <reaction evidence="11">
        <text>alpha-D-galactose + ATP = alpha-D-galactose 1-phosphate + ADP + H(+)</text>
        <dbReference type="Rhea" id="RHEA:13553"/>
        <dbReference type="ChEBI" id="CHEBI:15378"/>
        <dbReference type="ChEBI" id="CHEBI:28061"/>
        <dbReference type="ChEBI" id="CHEBI:30616"/>
        <dbReference type="ChEBI" id="CHEBI:58336"/>
        <dbReference type="ChEBI" id="CHEBI:456216"/>
        <dbReference type="EC" id="2.7.1.6"/>
    </reaction>
</comment>
<feature type="domain" description="GHMP kinase C-terminal" evidence="14">
    <location>
        <begin position="285"/>
        <end position="363"/>
    </location>
</feature>
<dbReference type="EC" id="2.7.1.6" evidence="11 12"/>
<keyword evidence="17" id="KW-1185">Reference proteome</keyword>
<dbReference type="Pfam" id="PF08544">
    <property type="entry name" value="GHMP_kinases_C"/>
    <property type="match status" value="1"/>
</dbReference>
<dbReference type="GO" id="GO:0005524">
    <property type="term" value="F:ATP binding"/>
    <property type="evidence" value="ECO:0007669"/>
    <property type="project" value="UniProtKB-UniRule"/>
</dbReference>
<evidence type="ECO:0000256" key="11">
    <source>
        <dbReference type="HAMAP-Rule" id="MF_00246"/>
    </source>
</evidence>
<dbReference type="PROSITE" id="PS00627">
    <property type="entry name" value="GHMP_KINASES_ATP"/>
    <property type="match status" value="1"/>
</dbReference>
<dbReference type="NCBIfam" id="NF003705">
    <property type="entry name" value="PRK05322.1"/>
    <property type="match status" value="1"/>
</dbReference>
<dbReference type="FunFam" id="3.30.70.890:FF:000001">
    <property type="entry name" value="Galactokinase"/>
    <property type="match status" value="1"/>
</dbReference>
<dbReference type="PRINTS" id="PR00473">
    <property type="entry name" value="GALCTOKINASE"/>
</dbReference>
<reference evidence="16 17" key="1">
    <citation type="submission" date="2022-04" db="EMBL/GenBank/DDBJ databases">
        <title>Genome sequence of C. roseum typestrain.</title>
        <authorList>
            <person name="Poehlein A."/>
            <person name="Schoch T."/>
            <person name="Duerre P."/>
            <person name="Daniel R."/>
        </authorList>
    </citation>
    <scope>NUCLEOTIDE SEQUENCE [LARGE SCALE GENOMIC DNA]</scope>
    <source>
        <strain evidence="16 17">DSM 7320</strain>
    </source>
</reference>
<dbReference type="InterPro" id="IPR019539">
    <property type="entry name" value="GalKase_N"/>
</dbReference>
<comment type="similarity">
    <text evidence="1 11">Belongs to the GHMP kinase family. GalK subfamily.</text>
</comment>
<evidence type="ECO:0000259" key="15">
    <source>
        <dbReference type="Pfam" id="PF10509"/>
    </source>
</evidence>
<dbReference type="InterPro" id="IPR019741">
    <property type="entry name" value="Galactokinase_CS"/>
</dbReference>
<dbReference type="GO" id="GO:0005829">
    <property type="term" value="C:cytosol"/>
    <property type="evidence" value="ECO:0007669"/>
    <property type="project" value="TreeGrafter"/>
</dbReference>
<dbReference type="InterPro" id="IPR006203">
    <property type="entry name" value="GHMP_knse_ATP-bd_CS"/>
</dbReference>
<keyword evidence="2 11" id="KW-0963">Cytoplasm</keyword>
<keyword evidence="9 11" id="KW-0299">Galactose metabolism</keyword>
<name>A0A1S8LI00_9CLOT</name>
<dbReference type="GO" id="GO:0000287">
    <property type="term" value="F:magnesium ion binding"/>
    <property type="evidence" value="ECO:0007669"/>
    <property type="project" value="UniProtKB-UniRule"/>
</dbReference>
<feature type="binding site" evidence="11">
    <location>
        <begin position="121"/>
        <end position="127"/>
    </location>
    <ligand>
        <name>ATP</name>
        <dbReference type="ChEBI" id="CHEBI:30616"/>
    </ligand>
</feature>
<feature type="binding site" evidence="11">
    <location>
        <position position="222"/>
    </location>
    <ligand>
        <name>substrate</name>
    </ligand>
</feature>
<dbReference type="InterPro" id="IPR022963">
    <property type="entry name" value="Galactokinase_bac"/>
</dbReference>
<evidence type="ECO:0000256" key="9">
    <source>
        <dbReference type="ARBA" id="ARBA00023144"/>
    </source>
</evidence>
<keyword evidence="6 11" id="KW-0418">Kinase</keyword>
<dbReference type="Pfam" id="PF10509">
    <property type="entry name" value="GalKase_gal_bdg"/>
    <property type="match status" value="1"/>
</dbReference>
<feature type="binding site" evidence="11">
    <location>
        <position position="127"/>
    </location>
    <ligand>
        <name>Mg(2+)</name>
        <dbReference type="ChEBI" id="CHEBI:18420"/>
    </ligand>
</feature>
<evidence type="ECO:0000313" key="16">
    <source>
        <dbReference type="EMBL" id="URZ10892.1"/>
    </source>
</evidence>
<dbReference type="InterPro" id="IPR020568">
    <property type="entry name" value="Ribosomal_Su5_D2-typ_SF"/>
</dbReference>
<keyword evidence="7 11" id="KW-0067">ATP-binding</keyword>
<dbReference type="PROSITE" id="PS00106">
    <property type="entry name" value="GALACTOKINASE"/>
    <property type="match status" value="1"/>
</dbReference>
<dbReference type="PANTHER" id="PTHR10457:SF7">
    <property type="entry name" value="GALACTOKINASE-RELATED"/>
    <property type="match status" value="1"/>
</dbReference>
<comment type="subcellular location">
    <subcellularLocation>
        <location evidence="11">Cytoplasm</location>
    </subcellularLocation>
</comment>
<dbReference type="GO" id="GO:0004335">
    <property type="term" value="F:galactokinase activity"/>
    <property type="evidence" value="ECO:0007669"/>
    <property type="project" value="UniProtKB-UniRule"/>
</dbReference>
<dbReference type="InterPro" id="IPR006204">
    <property type="entry name" value="GHMP_kinase_N_dom"/>
</dbReference>
<evidence type="ECO:0000256" key="8">
    <source>
        <dbReference type="ARBA" id="ARBA00022842"/>
    </source>
</evidence>
<evidence type="ECO:0000256" key="1">
    <source>
        <dbReference type="ARBA" id="ARBA00006566"/>
    </source>
</evidence>
<feature type="site" description="Transition state stabilizer" evidence="11">
    <location>
        <position position="27"/>
    </location>
</feature>
<evidence type="ECO:0000256" key="5">
    <source>
        <dbReference type="ARBA" id="ARBA00022741"/>
    </source>
</evidence>
<evidence type="ECO:0000259" key="14">
    <source>
        <dbReference type="Pfam" id="PF08544"/>
    </source>
</evidence>
<proteinExistence type="inferred from homology"/>
<feature type="domain" description="GHMP kinase N-terminal" evidence="13">
    <location>
        <begin position="91"/>
        <end position="180"/>
    </location>
</feature>
<dbReference type="FunFam" id="3.30.230.10:FF:000017">
    <property type="entry name" value="Galactokinase"/>
    <property type="match status" value="1"/>
</dbReference>
<dbReference type="Proteomes" id="UP000190951">
    <property type="component" value="Chromosome"/>
</dbReference>
<evidence type="ECO:0000313" key="17">
    <source>
        <dbReference type="Proteomes" id="UP000190951"/>
    </source>
</evidence>
<feature type="binding site" evidence="11">
    <location>
        <position position="67"/>
    </location>
    <ligand>
        <name>ATP</name>
        <dbReference type="ChEBI" id="CHEBI:30616"/>
    </ligand>
</feature>
<keyword evidence="10 11" id="KW-0119">Carbohydrate metabolism</keyword>
<dbReference type="Pfam" id="PF00288">
    <property type="entry name" value="GHMP_kinases_N"/>
    <property type="match status" value="1"/>
</dbReference>
<dbReference type="PANTHER" id="PTHR10457">
    <property type="entry name" value="MEVALONATE KINASE/GALACTOKINASE"/>
    <property type="match status" value="1"/>
</dbReference>
<comment type="function">
    <text evidence="11">Catalyzes the transfer of the gamma-phosphate of ATP to D-galactose to form alpha-D-galactose-1-phosphate (Gal-1-P).</text>
</comment>
<dbReference type="HAMAP" id="MF_00246">
    <property type="entry name" value="Galactokinase"/>
    <property type="match status" value="1"/>
</dbReference>
<organism evidence="16 17">
    <name type="scientific">Clostridium felsineum</name>
    <dbReference type="NCBI Taxonomy" id="36839"/>
    <lineage>
        <taxon>Bacteria</taxon>
        <taxon>Bacillati</taxon>
        <taxon>Bacillota</taxon>
        <taxon>Clostridia</taxon>
        <taxon>Eubacteriales</taxon>
        <taxon>Clostridiaceae</taxon>
        <taxon>Clostridium</taxon>
    </lineage>
</organism>
<dbReference type="SUPFAM" id="SSF55060">
    <property type="entry name" value="GHMP Kinase, C-terminal domain"/>
    <property type="match status" value="1"/>
</dbReference>
<evidence type="ECO:0000256" key="2">
    <source>
        <dbReference type="ARBA" id="ARBA00022490"/>
    </source>
</evidence>
<dbReference type="SUPFAM" id="SSF54211">
    <property type="entry name" value="Ribosomal protein S5 domain 2-like"/>
    <property type="match status" value="1"/>
</dbReference>
<feature type="binding site" evidence="11">
    <location>
        <position position="160"/>
    </location>
    <ligand>
        <name>Mg(2+)</name>
        <dbReference type="ChEBI" id="CHEBI:18420"/>
    </ligand>
</feature>
<dbReference type="STRING" id="84029.CROST_20960"/>
<keyword evidence="8 11" id="KW-0460">Magnesium</keyword>
<dbReference type="Gene3D" id="3.30.70.890">
    <property type="entry name" value="GHMP kinase, C-terminal domain"/>
    <property type="match status" value="1"/>
</dbReference>
<dbReference type="GO" id="GO:0006012">
    <property type="term" value="P:galactose metabolic process"/>
    <property type="evidence" value="ECO:0007669"/>
    <property type="project" value="UniProtKB-UniRule"/>
</dbReference>
<dbReference type="InterPro" id="IPR000705">
    <property type="entry name" value="Galactokinase"/>
</dbReference>
<evidence type="ECO:0000259" key="13">
    <source>
        <dbReference type="Pfam" id="PF00288"/>
    </source>
</evidence>
<dbReference type="InterPro" id="IPR036554">
    <property type="entry name" value="GHMP_kinase_C_sf"/>
</dbReference>
<keyword evidence="5 11" id="KW-0547">Nucleotide-binding</keyword>
<evidence type="ECO:0000256" key="12">
    <source>
        <dbReference type="NCBIfam" id="TIGR00131"/>
    </source>
</evidence>
<dbReference type="NCBIfam" id="TIGR00131">
    <property type="entry name" value="gal_kin"/>
    <property type="match status" value="1"/>
</dbReference>
<dbReference type="InterPro" id="IPR014721">
    <property type="entry name" value="Ribsml_uS5_D2-typ_fold_subgr"/>
</dbReference>
<feature type="binding site" evidence="11">
    <location>
        <begin position="33"/>
        <end position="36"/>
    </location>
    <ligand>
        <name>substrate</name>
    </ligand>
</feature>
<feature type="domain" description="Galactokinase N-terminal" evidence="15">
    <location>
        <begin position="9"/>
        <end position="55"/>
    </location>
</feature>